<proteinExistence type="predicted"/>
<dbReference type="Proteomes" id="UP000294881">
    <property type="component" value="Unassembled WGS sequence"/>
</dbReference>
<dbReference type="AlphaFoldDB" id="A0A4R2GZQ1"/>
<evidence type="ECO:0000259" key="4">
    <source>
        <dbReference type="PROSITE" id="PS51747"/>
    </source>
</evidence>
<dbReference type="SUPFAM" id="SSF53927">
    <property type="entry name" value="Cytidine deaminase-like"/>
    <property type="match status" value="1"/>
</dbReference>
<dbReference type="GO" id="GO:0047974">
    <property type="term" value="F:guanosine deaminase activity"/>
    <property type="evidence" value="ECO:0007669"/>
    <property type="project" value="TreeGrafter"/>
</dbReference>
<dbReference type="EMBL" id="SLWL01000001">
    <property type="protein sequence ID" value="TCO16246.1"/>
    <property type="molecule type" value="Genomic_DNA"/>
</dbReference>
<dbReference type="PROSITE" id="PS51747">
    <property type="entry name" value="CYT_DCMP_DEAMINASES_2"/>
    <property type="match status" value="1"/>
</dbReference>
<dbReference type="Gene3D" id="3.40.140.10">
    <property type="entry name" value="Cytidine Deaminase, domain 2"/>
    <property type="match status" value="1"/>
</dbReference>
<evidence type="ECO:0000256" key="2">
    <source>
        <dbReference type="ARBA" id="ARBA00022833"/>
    </source>
</evidence>
<name>A0A4R2GZQ1_9HYPH</name>
<dbReference type="InterPro" id="IPR002125">
    <property type="entry name" value="CMP_dCMP_dom"/>
</dbReference>
<dbReference type="PANTHER" id="PTHR11079">
    <property type="entry name" value="CYTOSINE DEAMINASE FAMILY MEMBER"/>
    <property type="match status" value="1"/>
</dbReference>
<gene>
    <name evidence="5" type="ORF">EV666_101499</name>
</gene>
<sequence>MTDNDRGQDRHFLCEAIELARANVAHGGRPFGAVIVRDGAVIASGVNEIIQSHDPTAHAELLAVRAASQKLGSPDLSGCVVYASGQPCPMCMAAMRLANVSQIVYAFSNDDGAPFGLSTAALQAELFLPHAEQSMTIRHQPMLAPGAEPEPYATWKKRQPPVARSDP</sequence>
<dbReference type="InterPro" id="IPR016192">
    <property type="entry name" value="APOBEC/CMP_deaminase_Zn-bd"/>
</dbReference>
<evidence type="ECO:0000313" key="6">
    <source>
        <dbReference type="Proteomes" id="UP000294881"/>
    </source>
</evidence>
<accession>A0A4R2GZQ1</accession>
<keyword evidence="6" id="KW-1185">Reference proteome</keyword>
<evidence type="ECO:0000256" key="3">
    <source>
        <dbReference type="SAM" id="MobiDB-lite"/>
    </source>
</evidence>
<dbReference type="PANTHER" id="PTHR11079:SF161">
    <property type="entry name" value="CMP_DCMP-TYPE DEAMINASE DOMAIN-CONTAINING PROTEIN"/>
    <property type="match status" value="1"/>
</dbReference>
<dbReference type="OrthoDB" id="9802676at2"/>
<feature type="domain" description="CMP/dCMP-type deaminase" evidence="4">
    <location>
        <begin position="7"/>
        <end position="130"/>
    </location>
</feature>
<reference evidence="5 6" key="1">
    <citation type="submission" date="2019-03" db="EMBL/GenBank/DDBJ databases">
        <title>Genomic Encyclopedia of Type Strains, Phase IV (KMG-IV): sequencing the most valuable type-strain genomes for metagenomic binning, comparative biology and taxonomic classification.</title>
        <authorList>
            <person name="Goeker M."/>
        </authorList>
    </citation>
    <scope>NUCLEOTIDE SEQUENCE [LARGE SCALE GENOMIC DNA]</scope>
    <source>
        <strain evidence="5 6">DSM 22958</strain>
    </source>
</reference>
<comment type="caution">
    <text evidence="5">The sequence shown here is derived from an EMBL/GenBank/DDBJ whole genome shotgun (WGS) entry which is preliminary data.</text>
</comment>
<dbReference type="InterPro" id="IPR016193">
    <property type="entry name" value="Cytidine_deaminase-like"/>
</dbReference>
<keyword evidence="2" id="KW-0862">Zinc</keyword>
<dbReference type="CDD" id="cd01285">
    <property type="entry name" value="nucleoside_deaminase"/>
    <property type="match status" value="1"/>
</dbReference>
<protein>
    <submittedName>
        <fullName evidence="5">tRNA(Arg) A34 adenosine deaminase TadA</fullName>
    </submittedName>
</protein>
<dbReference type="GO" id="GO:0006152">
    <property type="term" value="P:purine nucleoside catabolic process"/>
    <property type="evidence" value="ECO:0007669"/>
    <property type="project" value="TreeGrafter"/>
</dbReference>
<organism evidence="5 6">
    <name type="scientific">Camelimonas lactis</name>
    <dbReference type="NCBI Taxonomy" id="659006"/>
    <lineage>
        <taxon>Bacteria</taxon>
        <taxon>Pseudomonadati</taxon>
        <taxon>Pseudomonadota</taxon>
        <taxon>Alphaproteobacteria</taxon>
        <taxon>Hyphomicrobiales</taxon>
        <taxon>Chelatococcaceae</taxon>
        <taxon>Camelimonas</taxon>
    </lineage>
</organism>
<feature type="region of interest" description="Disordered" evidence="3">
    <location>
        <begin position="143"/>
        <end position="167"/>
    </location>
</feature>
<keyword evidence="1" id="KW-0479">Metal-binding</keyword>
<evidence type="ECO:0000313" key="5">
    <source>
        <dbReference type="EMBL" id="TCO16246.1"/>
    </source>
</evidence>
<dbReference type="GO" id="GO:0008270">
    <property type="term" value="F:zinc ion binding"/>
    <property type="evidence" value="ECO:0007669"/>
    <property type="project" value="InterPro"/>
</dbReference>
<dbReference type="PROSITE" id="PS00903">
    <property type="entry name" value="CYT_DCMP_DEAMINASES_1"/>
    <property type="match status" value="1"/>
</dbReference>
<evidence type="ECO:0000256" key="1">
    <source>
        <dbReference type="ARBA" id="ARBA00022723"/>
    </source>
</evidence>
<dbReference type="RefSeq" id="WP_132002399.1">
    <property type="nucleotide sequence ID" value="NZ_JBHUNN010000002.1"/>
</dbReference>
<dbReference type="Pfam" id="PF00383">
    <property type="entry name" value="dCMP_cyt_deam_1"/>
    <property type="match status" value="1"/>
</dbReference>